<dbReference type="Gene3D" id="3.30.110.170">
    <property type="entry name" value="Protein of unknown function (DUF541), domain 1"/>
    <property type="match status" value="1"/>
</dbReference>
<dbReference type="InterPro" id="IPR007497">
    <property type="entry name" value="SIMPL/DUF541"/>
</dbReference>
<evidence type="ECO:0000256" key="1">
    <source>
        <dbReference type="SAM" id="SignalP"/>
    </source>
</evidence>
<accession>A0A844YJ81</accession>
<proteinExistence type="predicted"/>
<dbReference type="Gene3D" id="3.30.70.2970">
    <property type="entry name" value="Protein of unknown function (DUF541), domain 2"/>
    <property type="match status" value="1"/>
</dbReference>
<dbReference type="OrthoDB" id="9813144at2"/>
<feature type="signal peptide" evidence="1">
    <location>
        <begin position="1"/>
        <end position="22"/>
    </location>
</feature>
<dbReference type="AlphaFoldDB" id="A0A844YJ81"/>
<dbReference type="PANTHER" id="PTHR34387">
    <property type="entry name" value="SLR1258 PROTEIN"/>
    <property type="match status" value="1"/>
</dbReference>
<comment type="caution">
    <text evidence="2">The sequence shown here is derived from an EMBL/GenBank/DDBJ whole genome shotgun (WGS) entry which is preliminary data.</text>
</comment>
<dbReference type="PANTHER" id="PTHR34387:SF1">
    <property type="entry name" value="PERIPLASMIC IMMUNOGENIC PROTEIN"/>
    <property type="match status" value="1"/>
</dbReference>
<dbReference type="EMBL" id="WTYN01000005">
    <property type="protein sequence ID" value="MXO64007.1"/>
    <property type="molecule type" value="Genomic_DNA"/>
</dbReference>
<dbReference type="Proteomes" id="UP000445582">
    <property type="component" value="Unassembled WGS sequence"/>
</dbReference>
<dbReference type="Pfam" id="PF04402">
    <property type="entry name" value="SIMPL"/>
    <property type="match status" value="1"/>
</dbReference>
<dbReference type="GO" id="GO:0006974">
    <property type="term" value="P:DNA damage response"/>
    <property type="evidence" value="ECO:0007669"/>
    <property type="project" value="TreeGrafter"/>
</dbReference>
<keyword evidence="1" id="KW-0732">Signal</keyword>
<protein>
    <submittedName>
        <fullName evidence="2">DUF541 domain-containing protein</fullName>
    </submittedName>
</protein>
<dbReference type="InterPro" id="IPR052022">
    <property type="entry name" value="26kDa_periplasmic_antigen"/>
</dbReference>
<feature type="chain" id="PRO_5032440032" evidence="1">
    <location>
        <begin position="23"/>
        <end position="241"/>
    </location>
</feature>
<organism evidence="2 3">
    <name type="scientific">Qipengyuania oceanensis</name>
    <dbReference type="NCBI Taxonomy" id="1463597"/>
    <lineage>
        <taxon>Bacteria</taxon>
        <taxon>Pseudomonadati</taxon>
        <taxon>Pseudomonadota</taxon>
        <taxon>Alphaproteobacteria</taxon>
        <taxon>Sphingomonadales</taxon>
        <taxon>Erythrobacteraceae</taxon>
        <taxon>Qipengyuania</taxon>
    </lineage>
</organism>
<evidence type="ECO:0000313" key="2">
    <source>
        <dbReference type="EMBL" id="MXO64007.1"/>
    </source>
</evidence>
<evidence type="ECO:0000313" key="3">
    <source>
        <dbReference type="Proteomes" id="UP000445582"/>
    </source>
</evidence>
<dbReference type="RefSeq" id="WP_160677330.1">
    <property type="nucleotide sequence ID" value="NZ_WTYN01000005.1"/>
</dbReference>
<reference evidence="2 3" key="1">
    <citation type="submission" date="2019-12" db="EMBL/GenBank/DDBJ databases">
        <title>Genomic-based taxomic classification of the family Erythrobacteraceae.</title>
        <authorList>
            <person name="Xu L."/>
        </authorList>
    </citation>
    <scope>NUCLEOTIDE SEQUENCE [LARGE SCALE GENOMIC DNA]</scope>
    <source>
        <strain evidence="2 3">MCCC 1A09965</strain>
    </source>
</reference>
<gene>
    <name evidence="2" type="ORF">GRI48_13445</name>
</gene>
<name>A0A844YJ81_9SPHN</name>
<sequence>MIRPALVLLATSAMALPAAAQAAEIQMQVANPVVELSIQEIVRSTPDVAQVGAGVTTRAQTAQEAVRQNAEQMDRLIEKLRSLGIARKDIQTSNFNLNAQYQYRNDGQQPTFVGYDVTNQVNVKLRVLKRAGEVLDALVGAGANNIYGPNFMLENDMEAKAVARKNAFQRGKLQAEEFARMAGYRGVRLLEVSETFQSYGPMPVSGDAIAVSAVRAEAKTPIEPGEVGTAVTLGVKYEMVN</sequence>
<keyword evidence="3" id="KW-1185">Reference proteome</keyword>